<dbReference type="AlphaFoldDB" id="A0A0H3BKG1"/>
<evidence type="ECO:0000313" key="1">
    <source>
        <dbReference type="EMBL" id="ACD71390.1"/>
    </source>
</evidence>
<dbReference type="Proteomes" id="UP000001202">
    <property type="component" value="Chromosome"/>
</dbReference>
<dbReference type="EMBL" id="CP000805">
    <property type="protein sequence ID" value="ACD71390.1"/>
    <property type="molecule type" value="Genomic_DNA"/>
</dbReference>
<organism evidence="1 2">
    <name type="scientific">Treponema pallidum subsp. pallidum (strain SS14)</name>
    <dbReference type="NCBI Taxonomy" id="455434"/>
    <lineage>
        <taxon>Bacteria</taxon>
        <taxon>Pseudomonadati</taxon>
        <taxon>Spirochaetota</taxon>
        <taxon>Spirochaetia</taxon>
        <taxon>Spirochaetales</taxon>
        <taxon>Treponemataceae</taxon>
        <taxon>Treponema</taxon>
    </lineage>
</organism>
<dbReference type="RefSeq" id="WP_010882418.1">
    <property type="nucleotide sequence ID" value="NC_010741.1"/>
</dbReference>
<reference evidence="1 2" key="1">
    <citation type="journal article" date="2008" name="BMC Microbiol.">
        <title>Complete genome sequence of Treponema pallidum ssp. pallidum strain SS14 determined with oligonucleotide arrays.</title>
        <authorList>
            <person name="Matejkova P."/>
            <person name="Strouhal M."/>
            <person name="Smajs D."/>
            <person name="Norris S.J."/>
            <person name="Palzkill T."/>
            <person name="Petrosino J.F."/>
            <person name="Sodergren E."/>
            <person name="Norton J.E."/>
            <person name="Singh J."/>
            <person name="Richmond T.A."/>
            <person name="Molla M.N."/>
            <person name="Albert T.J."/>
            <person name="Weinstock G.M."/>
        </authorList>
    </citation>
    <scope>NUCLEOTIDE SEQUENCE [LARGE SCALE GENOMIC DNA]</scope>
    <source>
        <strain evidence="1 2">SS14</strain>
    </source>
</reference>
<evidence type="ECO:0000313" key="2">
    <source>
        <dbReference type="Proteomes" id="UP000001202"/>
    </source>
</evidence>
<proteinExistence type="predicted"/>
<evidence type="ECO:0008006" key="3">
    <source>
        <dbReference type="Google" id="ProtNLM"/>
    </source>
</evidence>
<protein>
    <recommendedName>
        <fullName evidence="3">Flagellar biosynthesis anti-sigma factor FlgM</fullName>
    </recommendedName>
</protein>
<dbReference type="KEGG" id="tpp:TPASS_0974"/>
<sequence>MMIDKLSGLDPVQNLRASCASEHVARAPAGDEITVSAEAQKKAELYLALEAVRSAPDVREYKIAAAEQKLADPAYLERALSHVVERFLEEQNL</sequence>
<name>A0A0H3BKG1_TREPS</name>
<dbReference type="PATRIC" id="fig|455434.6.peg.961"/>
<gene>
    <name evidence="1" type="ordered locus">TPASS_0974</name>
</gene>
<accession>A0A0H3BKG1</accession>
<dbReference type="GeneID" id="93876720"/>
<dbReference type="SMR" id="A0A0H3BKG1"/>